<evidence type="ECO:0000259" key="3">
    <source>
        <dbReference type="Pfam" id="PF18067"/>
    </source>
</evidence>
<keyword evidence="1" id="KW-0175">Coiled coil</keyword>
<dbReference type="Pfam" id="PF18067">
    <property type="entry name" value="Lipase_C"/>
    <property type="match status" value="1"/>
</dbReference>
<evidence type="ECO:0000256" key="1">
    <source>
        <dbReference type="SAM" id="Coils"/>
    </source>
</evidence>
<dbReference type="Pfam" id="PF01674">
    <property type="entry name" value="Lipase_2"/>
    <property type="match status" value="1"/>
</dbReference>
<evidence type="ECO:0000313" key="5">
    <source>
        <dbReference type="EMBL" id="GIF92958.1"/>
    </source>
</evidence>
<dbReference type="GO" id="GO:0016042">
    <property type="term" value="P:lipid catabolic process"/>
    <property type="evidence" value="ECO:0007669"/>
    <property type="project" value="InterPro"/>
</dbReference>
<dbReference type="SUPFAM" id="SSF53474">
    <property type="entry name" value="alpha/beta-Hydrolases"/>
    <property type="match status" value="1"/>
</dbReference>
<dbReference type="Pfam" id="PF21768">
    <property type="entry name" value="AF_1763-like_C"/>
    <property type="match status" value="1"/>
</dbReference>
<dbReference type="EMBL" id="BONG01000053">
    <property type="protein sequence ID" value="GIF92958.1"/>
    <property type="molecule type" value="Genomic_DNA"/>
</dbReference>
<dbReference type="Gene3D" id="2.60.40.2200">
    <property type="match status" value="1"/>
</dbReference>
<dbReference type="Proteomes" id="UP000619293">
    <property type="component" value="Unassembled WGS sequence"/>
</dbReference>
<feature type="signal peptide" evidence="2">
    <location>
        <begin position="1"/>
        <end position="21"/>
    </location>
</feature>
<feature type="domain" description="AFL C-terminal" evidence="3">
    <location>
        <begin position="209"/>
        <end position="303"/>
    </location>
</feature>
<dbReference type="Gene3D" id="2.60.40.2190">
    <property type="match status" value="1"/>
</dbReference>
<keyword evidence="2" id="KW-0732">Signal</keyword>
<keyword evidence="6" id="KW-1185">Reference proteome</keyword>
<dbReference type="InterPro" id="IPR040664">
    <property type="entry name" value="AFL_C"/>
</dbReference>
<dbReference type="InterPro" id="IPR049036">
    <property type="entry name" value="AF_1763-like_C"/>
</dbReference>
<organism evidence="5 6">
    <name type="scientific">Catellatospora chokoriensis</name>
    <dbReference type="NCBI Taxonomy" id="310353"/>
    <lineage>
        <taxon>Bacteria</taxon>
        <taxon>Bacillati</taxon>
        <taxon>Actinomycetota</taxon>
        <taxon>Actinomycetes</taxon>
        <taxon>Micromonosporales</taxon>
        <taxon>Micromonosporaceae</taxon>
        <taxon>Catellatospora</taxon>
    </lineage>
</organism>
<accession>A0A8J3KA89</accession>
<dbReference type="Gene3D" id="3.40.50.1820">
    <property type="entry name" value="alpha/beta hydrolase"/>
    <property type="match status" value="1"/>
</dbReference>
<dbReference type="GO" id="GO:0016787">
    <property type="term" value="F:hydrolase activity"/>
    <property type="evidence" value="ECO:0007669"/>
    <property type="project" value="InterPro"/>
</dbReference>
<feature type="domain" description="AF-1763-like C-terminal" evidence="4">
    <location>
        <begin position="322"/>
        <end position="432"/>
    </location>
</feature>
<feature type="coiled-coil region" evidence="1">
    <location>
        <begin position="79"/>
        <end position="106"/>
    </location>
</feature>
<proteinExistence type="predicted"/>
<comment type="caution">
    <text evidence="5">The sequence shown here is derived from an EMBL/GenBank/DDBJ whole genome shotgun (WGS) entry which is preliminary data.</text>
</comment>
<evidence type="ECO:0000256" key="2">
    <source>
        <dbReference type="SAM" id="SignalP"/>
    </source>
</evidence>
<evidence type="ECO:0000313" key="6">
    <source>
        <dbReference type="Proteomes" id="UP000619293"/>
    </source>
</evidence>
<feature type="chain" id="PRO_5039181740" evidence="2">
    <location>
        <begin position="22"/>
        <end position="437"/>
    </location>
</feature>
<protein>
    <submittedName>
        <fullName evidence="5">Lipase</fullName>
    </submittedName>
</protein>
<dbReference type="RefSeq" id="WP_191844144.1">
    <property type="nucleotide sequence ID" value="NZ_BAAALB010000044.1"/>
</dbReference>
<gene>
    <name evidence="5" type="ORF">Cch02nite_64020</name>
</gene>
<evidence type="ECO:0000259" key="4">
    <source>
        <dbReference type="Pfam" id="PF21768"/>
    </source>
</evidence>
<sequence length="437" mass="46792">MRTILLTVTAAVALTVAPAAAGFAAEPSAQAAAVRRPIVFLHGAAGSAAQFETQAKRFASNGYPVEIIDGVDYDYLFAAESSSAVLNRLEQRIDQLRAQTGAAQVDLVAHSLGTFLSHSFLRTRSRAAKVAHYVNLDGATALSRPGGVATLAIWGEGTTSRRIWGATNVYQSDQSHTQTVTSTQSFVQMHRFFTGTDPSTTAVVAETGPITLTGKTVLFPSNAAATGARVDVYEIDAATGRRRTSQPFAQFTVTATGAFGPVTVAPQARYEFAIVHSAGHTQHHYFQPFQRTDRLLRLLTNRPGEGISSRVPVDPRHSAISLTRYKEWWGDQGANSDHLTIGGVEVLNAVTAPRDKRAIGLFAHDQLVDQRTDLSTAIADFDEVFITAADVYIPASADASGTVSVTIQSRAAGGTQQFTVPNWPSHTDRITLNALDL</sequence>
<name>A0A8J3KA89_9ACTN</name>
<dbReference type="InterPro" id="IPR029058">
    <property type="entry name" value="AB_hydrolase_fold"/>
</dbReference>
<reference evidence="5 6" key="1">
    <citation type="submission" date="2021-01" db="EMBL/GenBank/DDBJ databases">
        <title>Whole genome shotgun sequence of Catellatospora chokoriensis NBRC 107358.</title>
        <authorList>
            <person name="Komaki H."/>
            <person name="Tamura T."/>
        </authorList>
    </citation>
    <scope>NUCLEOTIDE SEQUENCE [LARGE SCALE GENOMIC DNA]</scope>
    <source>
        <strain evidence="5 6">NBRC 107358</strain>
    </source>
</reference>
<dbReference type="InterPro" id="IPR002918">
    <property type="entry name" value="Lipase_EstA/Esterase_EstB"/>
</dbReference>
<dbReference type="AlphaFoldDB" id="A0A8J3KA89"/>